<dbReference type="PANTHER" id="PTHR23033:SF47">
    <property type="entry name" value="APPLE DOMAIN-CONTAINING PROTEIN-RELATED"/>
    <property type="match status" value="1"/>
</dbReference>
<dbReference type="GO" id="GO:0000166">
    <property type="term" value="F:nucleotide binding"/>
    <property type="evidence" value="ECO:0007669"/>
    <property type="project" value="UniProtKB-KW"/>
</dbReference>
<keyword evidence="11 12" id="KW-0472">Membrane</keyword>
<evidence type="ECO:0000256" key="7">
    <source>
        <dbReference type="ARBA" id="ARBA00022692"/>
    </source>
</evidence>
<dbReference type="GO" id="GO:0016020">
    <property type="term" value="C:membrane"/>
    <property type="evidence" value="ECO:0007669"/>
    <property type="project" value="UniProtKB-SubCell"/>
</dbReference>
<sequence length="458" mass="51680">MRSNNVRQICPHKFLRIVLAAAVAAAVFFFATMERGSTRYAEVSAASDLNLSGKSPQAVGPCKSLPGADRTVVIIRTGSTELENRLPVHLTTSVRCFSDYLIFSDTDEYYLGEHILDALADVSPSITEHNSDFELYRRLRKGGRSALHPSELAGPLDEIPNMSGKSENPGWKLDKWKFLPMINRTLQMRPDKQWYVFVEADTFVLWSMLLRYLESFDPTKPIYAGNPMLIGEVMFAHGGSGFVVSRPALESVVEHYATRKEEIESFTNEHWAGDCVLGKVLLDSGVSMTNAWPAFQGDYPGFLSYTPADRRPMANNFLREWCGPTVSYHHMAPSEIEELWHFEQDWLINQSPVGEKVLRHIDIFTKFAMPRMRSVKGNWDNLSEDRSMIASSIDECRHKCMANPACMQYSYDKDGSCKTHVHLRLGRAKPGITSGWIWDRVVDFAQGMASCEGASWPT</sequence>
<dbReference type="RefSeq" id="XP_069224963.1">
    <property type="nucleotide sequence ID" value="XM_069378095.1"/>
</dbReference>
<keyword evidence="7 12" id="KW-0812">Transmembrane</keyword>
<evidence type="ECO:0000256" key="11">
    <source>
        <dbReference type="ARBA" id="ARBA00023136"/>
    </source>
</evidence>
<evidence type="ECO:0000256" key="6">
    <source>
        <dbReference type="ARBA" id="ARBA00022679"/>
    </source>
</evidence>
<keyword evidence="8" id="KW-0547">Nucleotide-binding</keyword>
<evidence type="ECO:0000313" key="15">
    <source>
        <dbReference type="Proteomes" id="UP000803884"/>
    </source>
</evidence>
<evidence type="ECO:0000256" key="12">
    <source>
        <dbReference type="SAM" id="Phobius"/>
    </source>
</evidence>
<comment type="subcellular location">
    <subcellularLocation>
        <location evidence="1">Membrane</location>
        <topology evidence="1">Single-pass type II membrane protein</topology>
    </subcellularLocation>
</comment>
<feature type="domain" description="Fringe-like glycosyltransferase" evidence="13">
    <location>
        <begin position="187"/>
        <end position="290"/>
    </location>
</feature>
<evidence type="ECO:0000256" key="4">
    <source>
        <dbReference type="ARBA" id="ARBA00012557"/>
    </source>
</evidence>
<evidence type="ECO:0000313" key="14">
    <source>
        <dbReference type="EMBL" id="KAL1581855.1"/>
    </source>
</evidence>
<keyword evidence="9" id="KW-0735">Signal-anchor</keyword>
<evidence type="ECO:0000256" key="9">
    <source>
        <dbReference type="ARBA" id="ARBA00022968"/>
    </source>
</evidence>
<name>A0AB34KEB2_9PEZI</name>
<organism evidence="14 15">
    <name type="scientific">Cladosporium halotolerans</name>
    <dbReference type="NCBI Taxonomy" id="1052096"/>
    <lineage>
        <taxon>Eukaryota</taxon>
        <taxon>Fungi</taxon>
        <taxon>Dikarya</taxon>
        <taxon>Ascomycota</taxon>
        <taxon>Pezizomycotina</taxon>
        <taxon>Dothideomycetes</taxon>
        <taxon>Dothideomycetidae</taxon>
        <taxon>Cladosporiales</taxon>
        <taxon>Cladosporiaceae</taxon>
        <taxon>Cladosporium</taxon>
    </lineage>
</organism>
<evidence type="ECO:0000256" key="8">
    <source>
        <dbReference type="ARBA" id="ARBA00022741"/>
    </source>
</evidence>
<dbReference type="Gene3D" id="3.90.550.50">
    <property type="match status" value="1"/>
</dbReference>
<dbReference type="InterPro" id="IPR003378">
    <property type="entry name" value="Fringe-like_glycosylTrfase"/>
</dbReference>
<gene>
    <name evidence="14" type="ORF">WHR41_09492</name>
</gene>
<dbReference type="GeneID" id="96010933"/>
<dbReference type="AlphaFoldDB" id="A0AB34KEB2"/>
<evidence type="ECO:0000256" key="10">
    <source>
        <dbReference type="ARBA" id="ARBA00022989"/>
    </source>
</evidence>
<evidence type="ECO:0000259" key="13">
    <source>
        <dbReference type="Pfam" id="PF02434"/>
    </source>
</evidence>
<evidence type="ECO:0000256" key="2">
    <source>
        <dbReference type="ARBA" id="ARBA00004922"/>
    </source>
</evidence>
<evidence type="ECO:0000256" key="3">
    <source>
        <dbReference type="ARBA" id="ARBA00006462"/>
    </source>
</evidence>
<feature type="transmembrane region" description="Helical" evidence="12">
    <location>
        <begin position="14"/>
        <end position="31"/>
    </location>
</feature>
<dbReference type="GO" id="GO:0016263">
    <property type="term" value="F:glycoprotein-N-acetylgalactosamine 3-beta-galactosyltransferase activity"/>
    <property type="evidence" value="ECO:0007669"/>
    <property type="project" value="UniProtKB-EC"/>
</dbReference>
<reference evidence="14 15" key="1">
    <citation type="journal article" date="2020" name="Microbiol. Resour. Announc.">
        <title>Draft Genome Sequence of a Cladosporium Species Isolated from the Mesophotic Ascidian Didemnum maculosum.</title>
        <authorList>
            <person name="Gioti A."/>
            <person name="Siaperas R."/>
            <person name="Nikolaivits E."/>
            <person name="Le Goff G."/>
            <person name="Ouazzani J."/>
            <person name="Kotoulas G."/>
            <person name="Topakas E."/>
        </authorList>
    </citation>
    <scope>NUCLEOTIDE SEQUENCE [LARGE SCALE GENOMIC DNA]</scope>
    <source>
        <strain evidence="14 15">TM138-S3</strain>
    </source>
</reference>
<accession>A0AB34KEB2</accession>
<dbReference type="Pfam" id="PF02434">
    <property type="entry name" value="Fringe"/>
    <property type="match status" value="1"/>
</dbReference>
<dbReference type="EC" id="2.4.1.122" evidence="4"/>
<protein>
    <recommendedName>
        <fullName evidence="4">N-acetylgalactosaminide beta-1,3-galactosyltransferase</fullName>
        <ecNumber evidence="4">2.4.1.122</ecNumber>
    </recommendedName>
</protein>
<proteinExistence type="inferred from homology"/>
<evidence type="ECO:0000256" key="1">
    <source>
        <dbReference type="ARBA" id="ARBA00004606"/>
    </source>
</evidence>
<keyword evidence="15" id="KW-1185">Reference proteome</keyword>
<comment type="similarity">
    <text evidence="3">Belongs to the glycosyltransferase 31 family. Beta3-Gal-T subfamily.</text>
</comment>
<comment type="pathway">
    <text evidence="2">Protein modification; protein glycosylation.</text>
</comment>
<dbReference type="Proteomes" id="UP000803884">
    <property type="component" value="Unassembled WGS sequence"/>
</dbReference>
<comment type="caution">
    <text evidence="14">The sequence shown here is derived from an EMBL/GenBank/DDBJ whole genome shotgun (WGS) entry which is preliminary data.</text>
</comment>
<evidence type="ECO:0000256" key="5">
    <source>
        <dbReference type="ARBA" id="ARBA00022676"/>
    </source>
</evidence>
<dbReference type="InterPro" id="IPR026050">
    <property type="entry name" value="C1GALT1/C1GALT1_chp1"/>
</dbReference>
<dbReference type="PANTHER" id="PTHR23033">
    <property type="entry name" value="BETA1,3-GALACTOSYLTRANSFERASE"/>
    <property type="match status" value="1"/>
</dbReference>
<keyword evidence="5" id="KW-0328">Glycosyltransferase</keyword>
<keyword evidence="6" id="KW-0808">Transferase</keyword>
<dbReference type="EMBL" id="JAAQHG020000120">
    <property type="protein sequence ID" value="KAL1581855.1"/>
    <property type="molecule type" value="Genomic_DNA"/>
</dbReference>
<keyword evidence="10 12" id="KW-1133">Transmembrane helix</keyword>